<dbReference type="Pfam" id="PF08281">
    <property type="entry name" value="Sigma70_r4_2"/>
    <property type="match status" value="1"/>
</dbReference>
<dbReference type="SUPFAM" id="SSF88659">
    <property type="entry name" value="Sigma3 and sigma4 domains of RNA polymerase sigma factors"/>
    <property type="match status" value="1"/>
</dbReference>
<dbReference type="InterPro" id="IPR039425">
    <property type="entry name" value="RNA_pol_sigma-70-like"/>
</dbReference>
<keyword evidence="8" id="KW-1185">Reference proteome</keyword>
<feature type="domain" description="RNA polymerase sigma-70 region 2" evidence="5">
    <location>
        <begin position="10"/>
        <end position="76"/>
    </location>
</feature>
<keyword evidence="4" id="KW-0804">Transcription</keyword>
<dbReference type="SUPFAM" id="SSF88946">
    <property type="entry name" value="Sigma2 domain of RNA polymerase sigma factors"/>
    <property type="match status" value="1"/>
</dbReference>
<evidence type="ECO:0000259" key="5">
    <source>
        <dbReference type="Pfam" id="PF04542"/>
    </source>
</evidence>
<comment type="similarity">
    <text evidence="1">Belongs to the sigma-70 factor family. ECF subfamily.</text>
</comment>
<dbReference type="InterPro" id="IPR013325">
    <property type="entry name" value="RNA_pol_sigma_r2"/>
</dbReference>
<dbReference type="Proteomes" id="UP001597509">
    <property type="component" value="Unassembled WGS sequence"/>
</dbReference>
<gene>
    <name evidence="7" type="ORF">ACFS6I_09650</name>
</gene>
<proteinExistence type="inferred from homology"/>
<reference evidence="8" key="1">
    <citation type="journal article" date="2019" name="Int. J. Syst. Evol. Microbiol.">
        <title>The Global Catalogue of Microorganisms (GCM) 10K type strain sequencing project: providing services to taxonomists for standard genome sequencing and annotation.</title>
        <authorList>
            <consortium name="The Broad Institute Genomics Platform"/>
            <consortium name="The Broad Institute Genome Sequencing Center for Infectious Disease"/>
            <person name="Wu L."/>
            <person name="Ma J."/>
        </authorList>
    </citation>
    <scope>NUCLEOTIDE SEQUENCE [LARGE SCALE GENOMIC DNA]</scope>
    <source>
        <strain evidence="8">KCTC 22209</strain>
    </source>
</reference>
<dbReference type="InterPro" id="IPR013324">
    <property type="entry name" value="RNA_pol_sigma_r3/r4-like"/>
</dbReference>
<evidence type="ECO:0000313" key="7">
    <source>
        <dbReference type="EMBL" id="MFD2904188.1"/>
    </source>
</evidence>
<accession>A0ABW5YWX6</accession>
<dbReference type="RefSeq" id="WP_339424197.1">
    <property type="nucleotide sequence ID" value="NZ_JBHUPE010000004.1"/>
</dbReference>
<dbReference type="Gene3D" id="1.10.1740.10">
    <property type="match status" value="1"/>
</dbReference>
<evidence type="ECO:0000256" key="3">
    <source>
        <dbReference type="ARBA" id="ARBA00023082"/>
    </source>
</evidence>
<feature type="domain" description="RNA polymerase sigma factor 70 region 4 type 2" evidence="6">
    <location>
        <begin position="105"/>
        <end position="156"/>
    </location>
</feature>
<evidence type="ECO:0000256" key="1">
    <source>
        <dbReference type="ARBA" id="ARBA00010641"/>
    </source>
</evidence>
<dbReference type="EMBL" id="JBHUPE010000004">
    <property type="protein sequence ID" value="MFD2904188.1"/>
    <property type="molecule type" value="Genomic_DNA"/>
</dbReference>
<protein>
    <submittedName>
        <fullName evidence="7">RNA polymerase sigma factor</fullName>
    </submittedName>
</protein>
<dbReference type="Pfam" id="PF04542">
    <property type="entry name" value="Sigma70_r2"/>
    <property type="match status" value="1"/>
</dbReference>
<dbReference type="InterPro" id="IPR036388">
    <property type="entry name" value="WH-like_DNA-bd_sf"/>
</dbReference>
<sequence length="166" mass="19758">MGNVNLNVFFQEKRQLLSHFASQFTSDYDEKEDLIQETYLRALKSIHDFINDPKLVTWLYVIMKNVYINQYRKEKRKNVIYDYFLHADSSAYISTNLSENKMINEDIQKAIDSLSTENAEIFRLHLDGYKYHEIAELLQVPEGTIKSRIHMTRKALQQKLKMYDHA</sequence>
<dbReference type="InterPro" id="IPR007627">
    <property type="entry name" value="RNA_pol_sigma70_r2"/>
</dbReference>
<dbReference type="PANTHER" id="PTHR43133">
    <property type="entry name" value="RNA POLYMERASE ECF-TYPE SIGMA FACTO"/>
    <property type="match status" value="1"/>
</dbReference>
<keyword evidence="3" id="KW-0731">Sigma factor</keyword>
<evidence type="ECO:0000313" key="8">
    <source>
        <dbReference type="Proteomes" id="UP001597509"/>
    </source>
</evidence>
<keyword evidence="2" id="KW-0805">Transcription regulation</keyword>
<evidence type="ECO:0000256" key="2">
    <source>
        <dbReference type="ARBA" id="ARBA00023015"/>
    </source>
</evidence>
<comment type="caution">
    <text evidence="7">The sequence shown here is derived from an EMBL/GenBank/DDBJ whole genome shotgun (WGS) entry which is preliminary data.</text>
</comment>
<dbReference type="CDD" id="cd06171">
    <property type="entry name" value="Sigma70_r4"/>
    <property type="match status" value="1"/>
</dbReference>
<evidence type="ECO:0000256" key="4">
    <source>
        <dbReference type="ARBA" id="ARBA00023163"/>
    </source>
</evidence>
<dbReference type="NCBIfam" id="TIGR02937">
    <property type="entry name" value="sigma70-ECF"/>
    <property type="match status" value="1"/>
</dbReference>
<dbReference type="InterPro" id="IPR014284">
    <property type="entry name" value="RNA_pol_sigma-70_dom"/>
</dbReference>
<organism evidence="7 8">
    <name type="scientific">Sphingobacterium anhuiense</name>
    <dbReference type="NCBI Taxonomy" id="493780"/>
    <lineage>
        <taxon>Bacteria</taxon>
        <taxon>Pseudomonadati</taxon>
        <taxon>Bacteroidota</taxon>
        <taxon>Sphingobacteriia</taxon>
        <taxon>Sphingobacteriales</taxon>
        <taxon>Sphingobacteriaceae</taxon>
        <taxon>Sphingobacterium</taxon>
    </lineage>
</organism>
<dbReference type="InterPro" id="IPR013249">
    <property type="entry name" value="RNA_pol_sigma70_r4_t2"/>
</dbReference>
<evidence type="ECO:0000259" key="6">
    <source>
        <dbReference type="Pfam" id="PF08281"/>
    </source>
</evidence>
<dbReference type="PANTHER" id="PTHR43133:SF25">
    <property type="entry name" value="RNA POLYMERASE SIGMA FACTOR RFAY-RELATED"/>
    <property type="match status" value="1"/>
</dbReference>
<name>A0ABW5YWX6_9SPHI</name>
<dbReference type="Gene3D" id="1.10.10.10">
    <property type="entry name" value="Winged helix-like DNA-binding domain superfamily/Winged helix DNA-binding domain"/>
    <property type="match status" value="1"/>
</dbReference>